<dbReference type="EMBL" id="BARU01001468">
    <property type="protein sequence ID" value="GAH31162.1"/>
    <property type="molecule type" value="Genomic_DNA"/>
</dbReference>
<protein>
    <recommendedName>
        <fullName evidence="2">NADH:ubiquinone oxidoreductase-like 20kDa subunit domain-containing protein</fullName>
    </recommendedName>
</protein>
<dbReference type="SUPFAM" id="SSF56770">
    <property type="entry name" value="HydA/Nqo6-like"/>
    <property type="match status" value="1"/>
</dbReference>
<dbReference type="InterPro" id="IPR006137">
    <property type="entry name" value="NADH_UbQ_OxRdtase-like_20kDa"/>
</dbReference>
<dbReference type="PANTHER" id="PTHR42845">
    <property type="entry name" value="COENZYME F420-REDUCING HYDROGENASE, GAMMA SUBUNIT"/>
    <property type="match status" value="1"/>
</dbReference>
<dbReference type="GO" id="GO:0016491">
    <property type="term" value="F:oxidoreductase activity"/>
    <property type="evidence" value="ECO:0007669"/>
    <property type="project" value="UniProtKB-KW"/>
</dbReference>
<feature type="non-terminal residue" evidence="3">
    <location>
        <position position="120"/>
    </location>
</feature>
<dbReference type="GO" id="GO:0051536">
    <property type="term" value="F:iron-sulfur cluster binding"/>
    <property type="evidence" value="ECO:0007669"/>
    <property type="project" value="InterPro"/>
</dbReference>
<evidence type="ECO:0000259" key="2">
    <source>
        <dbReference type="Pfam" id="PF01058"/>
    </source>
</evidence>
<comment type="caution">
    <text evidence="3">The sequence shown here is derived from an EMBL/GenBank/DDBJ whole genome shotgun (WGS) entry which is preliminary data.</text>
</comment>
<keyword evidence="1" id="KW-0560">Oxidoreductase</keyword>
<name>X1EEX4_9ZZZZ</name>
<dbReference type="InterPro" id="IPR051349">
    <property type="entry name" value="Hydrogenase_assoc-protein"/>
</dbReference>
<dbReference type="AlphaFoldDB" id="X1EEX4"/>
<feature type="domain" description="NADH:ubiquinone oxidoreductase-like 20kDa subunit" evidence="2">
    <location>
        <begin position="13"/>
        <end position="107"/>
    </location>
</feature>
<reference evidence="3" key="1">
    <citation type="journal article" date="2014" name="Front. Microbiol.">
        <title>High frequency of phylogenetically diverse reductive dehalogenase-homologous genes in deep subseafloor sedimentary metagenomes.</title>
        <authorList>
            <person name="Kawai M."/>
            <person name="Futagami T."/>
            <person name="Toyoda A."/>
            <person name="Takaki Y."/>
            <person name="Nishi S."/>
            <person name="Hori S."/>
            <person name="Arai W."/>
            <person name="Tsubouchi T."/>
            <person name="Morono Y."/>
            <person name="Uchiyama I."/>
            <person name="Ito T."/>
            <person name="Fujiyama A."/>
            <person name="Inagaki F."/>
            <person name="Takami H."/>
        </authorList>
    </citation>
    <scope>NUCLEOTIDE SEQUENCE</scope>
    <source>
        <strain evidence="3">Expedition CK06-06</strain>
    </source>
</reference>
<evidence type="ECO:0000313" key="3">
    <source>
        <dbReference type="EMBL" id="GAH31162.1"/>
    </source>
</evidence>
<accession>X1EEX4</accession>
<evidence type="ECO:0000256" key="1">
    <source>
        <dbReference type="ARBA" id="ARBA00023002"/>
    </source>
</evidence>
<sequence length="120" mass="13351">MAVKVAFMQNSDCWGCHQSLLNAHLGLLPILPALDIVYWPAVVDFKHDSLVARPDGDILVGFMEGSLRTNEDVENAKLMRAKCQLIIAFGSCSCYGNVHGLANEWDIQESIKRKFEQAES</sequence>
<dbReference type="PANTHER" id="PTHR42845:SF2">
    <property type="entry name" value="F420-NON-REDUCING HYDROGENASE VHU SUBUNIT G"/>
    <property type="match status" value="1"/>
</dbReference>
<dbReference type="Pfam" id="PF01058">
    <property type="entry name" value="Oxidored_q6"/>
    <property type="match status" value="1"/>
</dbReference>
<proteinExistence type="predicted"/>
<gene>
    <name evidence="3" type="ORF">S03H2_03850</name>
</gene>
<dbReference type="Gene3D" id="3.40.50.700">
    <property type="entry name" value="NADH:ubiquinone oxidoreductase-like, 20kDa subunit"/>
    <property type="match status" value="1"/>
</dbReference>
<organism evidence="3">
    <name type="scientific">marine sediment metagenome</name>
    <dbReference type="NCBI Taxonomy" id="412755"/>
    <lineage>
        <taxon>unclassified sequences</taxon>
        <taxon>metagenomes</taxon>
        <taxon>ecological metagenomes</taxon>
    </lineage>
</organism>
<dbReference type="InterPro" id="IPR037024">
    <property type="entry name" value="NiFe_Hase_small_N_sf"/>
</dbReference>